<gene>
    <name evidence="5" type="ORF">GCM10009737_22750</name>
</gene>
<organism evidence="5 6">
    <name type="scientific">Nocardioides lentus</name>
    <dbReference type="NCBI Taxonomy" id="338077"/>
    <lineage>
        <taxon>Bacteria</taxon>
        <taxon>Bacillati</taxon>
        <taxon>Actinomycetota</taxon>
        <taxon>Actinomycetes</taxon>
        <taxon>Propionibacteriales</taxon>
        <taxon>Nocardioidaceae</taxon>
        <taxon>Nocardioides</taxon>
    </lineage>
</organism>
<feature type="compositionally biased region" description="Low complexity" evidence="1">
    <location>
        <begin position="379"/>
        <end position="397"/>
    </location>
</feature>
<dbReference type="Pfam" id="PF22552">
    <property type="entry name" value="TY-Chap3"/>
    <property type="match status" value="1"/>
</dbReference>
<evidence type="ECO:0000259" key="4">
    <source>
        <dbReference type="Pfam" id="PF22554"/>
    </source>
</evidence>
<dbReference type="InterPro" id="IPR054342">
    <property type="entry name" value="TY-Chap_C"/>
</dbReference>
<dbReference type="EMBL" id="BAAAMY010000005">
    <property type="protein sequence ID" value="GAA1920674.1"/>
    <property type="molecule type" value="Genomic_DNA"/>
</dbReference>
<proteinExistence type="predicted"/>
<feature type="region of interest" description="Disordered" evidence="1">
    <location>
        <begin position="130"/>
        <end position="165"/>
    </location>
</feature>
<feature type="compositionally biased region" description="Low complexity" evidence="1">
    <location>
        <begin position="307"/>
        <end position="320"/>
    </location>
</feature>
<keyword evidence="6" id="KW-1185">Reference proteome</keyword>
<feature type="region of interest" description="Disordered" evidence="1">
    <location>
        <begin position="299"/>
        <end position="324"/>
    </location>
</feature>
<dbReference type="Pfam" id="PF22551">
    <property type="entry name" value="TY-Chap1"/>
    <property type="match status" value="1"/>
</dbReference>
<feature type="domain" description="TY-Chap N-terminal" evidence="3">
    <location>
        <begin position="27"/>
        <end position="130"/>
    </location>
</feature>
<feature type="region of interest" description="Disordered" evidence="1">
    <location>
        <begin position="418"/>
        <end position="438"/>
    </location>
</feature>
<protein>
    <recommendedName>
        <fullName evidence="7">YbjN domain-containing protein</fullName>
    </recommendedName>
</protein>
<evidence type="ECO:0000256" key="1">
    <source>
        <dbReference type="SAM" id="MobiDB-lite"/>
    </source>
</evidence>
<dbReference type="RefSeq" id="WP_344007239.1">
    <property type="nucleotide sequence ID" value="NZ_BAAAMY010000005.1"/>
</dbReference>
<evidence type="ECO:0000259" key="2">
    <source>
        <dbReference type="Pfam" id="PF22551"/>
    </source>
</evidence>
<dbReference type="InterPro" id="IPR054343">
    <property type="entry name" value="TY-Chap_M"/>
</dbReference>
<evidence type="ECO:0000313" key="6">
    <source>
        <dbReference type="Proteomes" id="UP001501612"/>
    </source>
</evidence>
<accession>A0ABP5AWQ0</accession>
<dbReference type="Pfam" id="PF22554">
    <property type="entry name" value="Chap-C"/>
    <property type="match status" value="1"/>
</dbReference>
<feature type="domain" description="TY-Chap central" evidence="2">
    <location>
        <begin position="172"/>
        <end position="301"/>
    </location>
</feature>
<comment type="caution">
    <text evidence="5">The sequence shown here is derived from an EMBL/GenBank/DDBJ whole genome shotgun (WGS) entry which is preliminary data.</text>
</comment>
<sequence length="438" mass="46766">MDEHGQGAGPGSDGGSEGAFDAAVDAAWRRLRGGLADALGALVEGEEVLLAPRSDDEPAVPWCRVTAAAGARLEVTAPSGGHDDLLRVLGFSVARSTARLGAERREADRVAWAVVRLVREAHGVLDPSFLRPLDGGGDPAPASGGAAGAVSQPRDADFPPADAGPWSLRDGEEVRAAVTRVVRGLLDEEPAWDEDGDLALATERCVLHVVPAARVPRLLLSATLLVEVADEARTLTELNLLNRRQFGLSFALLDDRVVVRRELGVASFVPGEVRAELRRLLDHLDEWVTDLQARVGGRALDEDDAPGARGRPAASRTAGTDPDQQERFAAALAVMKELRAEDRDGLDPLTLLRVFHGDRGLLMLAIAHTRARERAWRTRASTQGAEGRGRAAAVSGARARHHRDLRSRLRRALRISVRGPGPEAAEQLSLFPAEDATG</sequence>
<feature type="region of interest" description="Disordered" evidence="1">
    <location>
        <begin position="379"/>
        <end position="401"/>
    </location>
</feature>
<evidence type="ECO:0008006" key="7">
    <source>
        <dbReference type="Google" id="ProtNLM"/>
    </source>
</evidence>
<dbReference type="Proteomes" id="UP001501612">
    <property type="component" value="Unassembled WGS sequence"/>
</dbReference>
<feature type="domain" description="TY-Chap C-terminal" evidence="4">
    <location>
        <begin position="327"/>
        <end position="415"/>
    </location>
</feature>
<name>A0ABP5AWQ0_9ACTN</name>
<evidence type="ECO:0000259" key="3">
    <source>
        <dbReference type="Pfam" id="PF22552"/>
    </source>
</evidence>
<reference evidence="6" key="1">
    <citation type="journal article" date="2019" name="Int. J. Syst. Evol. Microbiol.">
        <title>The Global Catalogue of Microorganisms (GCM) 10K type strain sequencing project: providing services to taxonomists for standard genome sequencing and annotation.</title>
        <authorList>
            <consortium name="The Broad Institute Genomics Platform"/>
            <consortium name="The Broad Institute Genome Sequencing Center for Infectious Disease"/>
            <person name="Wu L."/>
            <person name="Ma J."/>
        </authorList>
    </citation>
    <scope>NUCLEOTIDE SEQUENCE [LARGE SCALE GENOMIC DNA]</scope>
    <source>
        <strain evidence="6">JCM 14046</strain>
    </source>
</reference>
<evidence type="ECO:0000313" key="5">
    <source>
        <dbReference type="EMBL" id="GAA1920674.1"/>
    </source>
</evidence>
<dbReference type="InterPro" id="IPR054344">
    <property type="entry name" value="TY-Chap_N"/>
</dbReference>